<dbReference type="CDD" id="cd02138">
    <property type="entry name" value="TdsD-like"/>
    <property type="match status" value="1"/>
</dbReference>
<keyword evidence="2" id="KW-0560">Oxidoreductase</keyword>
<comment type="similarity">
    <text evidence="1">Belongs to the nitroreductase family.</text>
</comment>
<evidence type="ECO:0000313" key="5">
    <source>
        <dbReference type="Proteomes" id="UP001501742"/>
    </source>
</evidence>
<sequence length="227" mass="24337">MIAKPIRTPLILPILAGADGNSDVRACVPATMTTQTTLSRSTDSSQPLVPLLEERWSPRSYDETATISDAQLDALLEAARWAPSAANTQPRRFIVGRRGTGTFDAIHATLMGFNGAWAHRAGALLVAIAEPVTADGNERRWAEYDLGQSVAALAVQAHAEGLHLHQMGGFEVDAVRAAFDLPEHLVPVTVTAIGHVADAAQLDEKAAEREVAPRTRLPLDEVVLVKE</sequence>
<dbReference type="EMBL" id="BAAAJX010000015">
    <property type="protein sequence ID" value="GAA1494265.1"/>
    <property type="molecule type" value="Genomic_DNA"/>
</dbReference>
<name>A0ABP4K5P5_9MICO</name>
<proteinExistence type="inferred from homology"/>
<keyword evidence="5" id="KW-1185">Reference proteome</keyword>
<dbReference type="SUPFAM" id="SSF55469">
    <property type="entry name" value="FMN-dependent nitroreductase-like"/>
    <property type="match status" value="1"/>
</dbReference>
<dbReference type="PANTHER" id="PTHR43673:SF10">
    <property type="entry name" value="NADH DEHYDROGENASE_NAD(P)H NITROREDUCTASE XCC3605-RELATED"/>
    <property type="match status" value="1"/>
</dbReference>
<evidence type="ECO:0000313" key="4">
    <source>
        <dbReference type="EMBL" id="GAA1494265.1"/>
    </source>
</evidence>
<comment type="caution">
    <text evidence="4">The sequence shown here is derived from an EMBL/GenBank/DDBJ whole genome shotgun (WGS) entry which is preliminary data.</text>
</comment>
<protein>
    <submittedName>
        <fullName evidence="4">Nitroreductase family protein</fullName>
    </submittedName>
</protein>
<dbReference type="Proteomes" id="UP001501742">
    <property type="component" value="Unassembled WGS sequence"/>
</dbReference>
<gene>
    <name evidence="4" type="ORF">GCM10009627_26110</name>
</gene>
<evidence type="ECO:0000256" key="1">
    <source>
        <dbReference type="ARBA" id="ARBA00007118"/>
    </source>
</evidence>
<evidence type="ECO:0000259" key="3">
    <source>
        <dbReference type="Pfam" id="PF00881"/>
    </source>
</evidence>
<dbReference type="InterPro" id="IPR000415">
    <property type="entry name" value="Nitroreductase-like"/>
</dbReference>
<accession>A0ABP4K5P5</accession>
<organism evidence="4 5">
    <name type="scientific">Curtobacterium herbarum</name>
    <dbReference type="NCBI Taxonomy" id="150122"/>
    <lineage>
        <taxon>Bacteria</taxon>
        <taxon>Bacillati</taxon>
        <taxon>Actinomycetota</taxon>
        <taxon>Actinomycetes</taxon>
        <taxon>Micrococcales</taxon>
        <taxon>Microbacteriaceae</taxon>
        <taxon>Curtobacterium</taxon>
    </lineage>
</organism>
<dbReference type="InterPro" id="IPR029479">
    <property type="entry name" value="Nitroreductase"/>
</dbReference>
<feature type="domain" description="Nitroreductase" evidence="3">
    <location>
        <begin position="53"/>
        <end position="95"/>
    </location>
</feature>
<dbReference type="Gene3D" id="3.40.109.10">
    <property type="entry name" value="NADH Oxidase"/>
    <property type="match status" value="1"/>
</dbReference>
<feature type="domain" description="Nitroreductase" evidence="3">
    <location>
        <begin position="113"/>
        <end position="195"/>
    </location>
</feature>
<dbReference type="PANTHER" id="PTHR43673">
    <property type="entry name" value="NAD(P)H NITROREDUCTASE YDGI-RELATED"/>
    <property type="match status" value="1"/>
</dbReference>
<dbReference type="Pfam" id="PF00881">
    <property type="entry name" value="Nitroreductase"/>
    <property type="match status" value="2"/>
</dbReference>
<evidence type="ECO:0000256" key="2">
    <source>
        <dbReference type="ARBA" id="ARBA00023002"/>
    </source>
</evidence>
<reference evidence="5" key="1">
    <citation type="journal article" date="2019" name="Int. J. Syst. Evol. Microbiol.">
        <title>The Global Catalogue of Microorganisms (GCM) 10K type strain sequencing project: providing services to taxonomists for standard genome sequencing and annotation.</title>
        <authorList>
            <consortium name="The Broad Institute Genomics Platform"/>
            <consortium name="The Broad Institute Genome Sequencing Center for Infectious Disease"/>
            <person name="Wu L."/>
            <person name="Ma J."/>
        </authorList>
    </citation>
    <scope>NUCLEOTIDE SEQUENCE [LARGE SCALE GENOMIC DNA]</scope>
    <source>
        <strain evidence="5">JCM 12140</strain>
    </source>
</reference>